<protein>
    <recommendedName>
        <fullName evidence="12">FAS1 domain-containing protein</fullName>
    </recommendedName>
</protein>
<evidence type="ECO:0000256" key="1">
    <source>
        <dbReference type="ARBA" id="ARBA00004609"/>
    </source>
</evidence>
<dbReference type="SMART" id="SM00554">
    <property type="entry name" value="FAS1"/>
    <property type="match status" value="1"/>
</dbReference>
<dbReference type="GO" id="GO:0005886">
    <property type="term" value="C:plasma membrane"/>
    <property type="evidence" value="ECO:0007669"/>
    <property type="project" value="UniProtKB-SubCell"/>
</dbReference>
<keyword evidence="14" id="KW-1185">Reference proteome</keyword>
<evidence type="ECO:0000256" key="4">
    <source>
        <dbReference type="ARBA" id="ARBA00022622"/>
    </source>
</evidence>
<dbReference type="SUPFAM" id="SSF82153">
    <property type="entry name" value="FAS1 domain"/>
    <property type="match status" value="1"/>
</dbReference>
<keyword evidence="7 10" id="KW-0472">Membrane</keyword>
<evidence type="ECO:0000256" key="2">
    <source>
        <dbReference type="ARBA" id="ARBA00007843"/>
    </source>
</evidence>
<keyword evidence="6" id="KW-0654">Proteoglycan</keyword>
<keyword evidence="4" id="KW-0449">Lipoprotein</keyword>
<organism evidence="13 14">
    <name type="scientific">Erythroxylum novogranatense</name>
    <dbReference type="NCBI Taxonomy" id="1862640"/>
    <lineage>
        <taxon>Eukaryota</taxon>
        <taxon>Viridiplantae</taxon>
        <taxon>Streptophyta</taxon>
        <taxon>Embryophyta</taxon>
        <taxon>Tracheophyta</taxon>
        <taxon>Spermatophyta</taxon>
        <taxon>Magnoliopsida</taxon>
        <taxon>eudicotyledons</taxon>
        <taxon>Gunneridae</taxon>
        <taxon>Pentapetalae</taxon>
        <taxon>rosids</taxon>
        <taxon>fabids</taxon>
        <taxon>Malpighiales</taxon>
        <taxon>Erythroxylaceae</taxon>
        <taxon>Erythroxylum</taxon>
    </lineage>
</organism>
<evidence type="ECO:0000256" key="3">
    <source>
        <dbReference type="ARBA" id="ARBA00022475"/>
    </source>
</evidence>
<feature type="domain" description="FAS1" evidence="12">
    <location>
        <begin position="41"/>
        <end position="183"/>
    </location>
</feature>
<dbReference type="FunFam" id="2.30.180.10:FF:000006">
    <property type="entry name" value="Fasciclin-like arabinogalactan protein 11"/>
    <property type="match status" value="1"/>
</dbReference>
<evidence type="ECO:0000313" key="14">
    <source>
        <dbReference type="Proteomes" id="UP001159364"/>
    </source>
</evidence>
<dbReference type="PROSITE" id="PS50213">
    <property type="entry name" value="FAS1"/>
    <property type="match status" value="1"/>
</dbReference>
<dbReference type="Pfam" id="PF02469">
    <property type="entry name" value="Fasciclin"/>
    <property type="match status" value="1"/>
</dbReference>
<dbReference type="PANTHER" id="PTHR32077:SF41">
    <property type="entry name" value="FAS1 DOMAIN-CONTAINING PROTEIN"/>
    <property type="match status" value="1"/>
</dbReference>
<comment type="function">
    <text evidence="9">May be a cell surface adhesion protein.</text>
</comment>
<evidence type="ECO:0000256" key="9">
    <source>
        <dbReference type="ARBA" id="ARBA00024686"/>
    </source>
</evidence>
<evidence type="ECO:0000256" key="6">
    <source>
        <dbReference type="ARBA" id="ARBA00022974"/>
    </source>
</evidence>
<dbReference type="AlphaFoldDB" id="A0AAV8TPL2"/>
<evidence type="ECO:0000313" key="13">
    <source>
        <dbReference type="EMBL" id="KAJ8768827.1"/>
    </source>
</evidence>
<reference evidence="13 14" key="1">
    <citation type="submission" date="2021-09" db="EMBL/GenBank/DDBJ databases">
        <title>Genomic insights and catalytic innovation underlie evolution of tropane alkaloids biosynthesis.</title>
        <authorList>
            <person name="Wang Y.-J."/>
            <person name="Tian T."/>
            <person name="Huang J.-P."/>
            <person name="Huang S.-X."/>
        </authorList>
    </citation>
    <scope>NUCLEOTIDE SEQUENCE [LARGE SCALE GENOMIC DNA]</scope>
    <source>
        <strain evidence="13">KIB-2018</strain>
        <tissue evidence="13">Leaf</tissue>
    </source>
</reference>
<gene>
    <name evidence="13" type="ORF">K2173_023731</name>
</gene>
<feature type="signal peptide" evidence="11">
    <location>
        <begin position="1"/>
        <end position="23"/>
    </location>
</feature>
<evidence type="ECO:0000256" key="5">
    <source>
        <dbReference type="ARBA" id="ARBA00022729"/>
    </source>
</evidence>
<dbReference type="PANTHER" id="PTHR32077">
    <property type="entry name" value="FASCICLIN-LIKE ARABINOGALACTAN PROTEIN"/>
    <property type="match status" value="1"/>
</dbReference>
<sequence>MKEHSFFSSWPIILLFLCTKVIAESPAPAPAPAPVPTARGPTNVIKILKKASQFKVFIRLLKTTQLDSNLNSQLGNTNNGLTIFAPSDIAFSNLKAGTLSSLTLQQKVELVQFHIVPTFISTSQFDTVTNPLKTHAGSGSRFQLNVTKDGNSVNITTGLTNTTISDSVYSDSHLAIYQVDKVLLPIDIFTPKPPAPAPATVIDEESPGNDVPIRNTSGSSASIFLNHGCNTLFVGVGLIAALMFSL</sequence>
<keyword evidence="5 11" id="KW-0732">Signal</keyword>
<comment type="similarity">
    <text evidence="2">Belongs to the fasciclin-like AGP family.</text>
</comment>
<evidence type="ECO:0000256" key="11">
    <source>
        <dbReference type="SAM" id="SignalP"/>
    </source>
</evidence>
<keyword evidence="8" id="KW-0325">Glycoprotein</keyword>
<feature type="transmembrane region" description="Helical" evidence="10">
    <location>
        <begin position="224"/>
        <end position="244"/>
    </location>
</feature>
<dbReference type="GO" id="GO:0098552">
    <property type="term" value="C:side of membrane"/>
    <property type="evidence" value="ECO:0007669"/>
    <property type="project" value="UniProtKB-KW"/>
</dbReference>
<name>A0AAV8TPL2_9ROSI</name>
<dbReference type="Gene3D" id="2.30.180.10">
    <property type="entry name" value="FAS1 domain"/>
    <property type="match status" value="1"/>
</dbReference>
<keyword evidence="4" id="KW-0336">GPI-anchor</keyword>
<keyword evidence="3" id="KW-1003">Cell membrane</keyword>
<accession>A0AAV8TPL2</accession>
<evidence type="ECO:0000256" key="8">
    <source>
        <dbReference type="ARBA" id="ARBA00023180"/>
    </source>
</evidence>
<dbReference type="InterPro" id="IPR036378">
    <property type="entry name" value="FAS1_dom_sf"/>
</dbReference>
<keyword evidence="10" id="KW-0812">Transmembrane</keyword>
<dbReference type="InterPro" id="IPR045003">
    <property type="entry name" value="FLA_A"/>
</dbReference>
<evidence type="ECO:0000256" key="10">
    <source>
        <dbReference type="SAM" id="Phobius"/>
    </source>
</evidence>
<comment type="subcellular location">
    <subcellularLocation>
        <location evidence="1">Cell membrane</location>
        <topology evidence="1">Lipid-anchor</topology>
        <topology evidence="1">GPI-anchor</topology>
    </subcellularLocation>
</comment>
<dbReference type="InterPro" id="IPR000782">
    <property type="entry name" value="FAS1_domain"/>
</dbReference>
<evidence type="ECO:0000259" key="12">
    <source>
        <dbReference type="PROSITE" id="PS50213"/>
    </source>
</evidence>
<feature type="chain" id="PRO_5043832604" description="FAS1 domain-containing protein" evidence="11">
    <location>
        <begin position="24"/>
        <end position="246"/>
    </location>
</feature>
<dbReference type="EMBL" id="JAIWQS010000004">
    <property type="protein sequence ID" value="KAJ8768827.1"/>
    <property type="molecule type" value="Genomic_DNA"/>
</dbReference>
<proteinExistence type="inferred from homology"/>
<evidence type="ECO:0000256" key="7">
    <source>
        <dbReference type="ARBA" id="ARBA00023136"/>
    </source>
</evidence>
<keyword evidence="10" id="KW-1133">Transmembrane helix</keyword>
<dbReference type="GO" id="GO:0009834">
    <property type="term" value="P:plant-type secondary cell wall biogenesis"/>
    <property type="evidence" value="ECO:0007669"/>
    <property type="project" value="UniProtKB-ARBA"/>
</dbReference>
<comment type="caution">
    <text evidence="13">The sequence shown here is derived from an EMBL/GenBank/DDBJ whole genome shotgun (WGS) entry which is preliminary data.</text>
</comment>
<dbReference type="Proteomes" id="UP001159364">
    <property type="component" value="Linkage Group LG04"/>
</dbReference>